<dbReference type="GO" id="GO:0005778">
    <property type="term" value="C:peroxisomal membrane"/>
    <property type="evidence" value="ECO:0007669"/>
    <property type="project" value="UniProtKB-SubCell"/>
</dbReference>
<evidence type="ECO:0000256" key="4">
    <source>
        <dbReference type="ARBA" id="ARBA00046271"/>
    </source>
</evidence>
<name>A0A162ND95_PHYB8</name>
<evidence type="ECO:0008006" key="8">
    <source>
        <dbReference type="Google" id="ProtNLM"/>
    </source>
</evidence>
<accession>A0A162ND95</accession>
<evidence type="ECO:0000256" key="1">
    <source>
        <dbReference type="ARBA" id="ARBA00022593"/>
    </source>
</evidence>
<organism evidence="6 7">
    <name type="scientific">Phycomyces blakesleeanus (strain ATCC 8743b / DSM 1359 / FGSC 10004 / NBRC 33097 / NRRL 1555)</name>
    <dbReference type="NCBI Taxonomy" id="763407"/>
    <lineage>
        <taxon>Eukaryota</taxon>
        <taxon>Fungi</taxon>
        <taxon>Fungi incertae sedis</taxon>
        <taxon>Mucoromycota</taxon>
        <taxon>Mucoromycotina</taxon>
        <taxon>Mucoromycetes</taxon>
        <taxon>Mucorales</taxon>
        <taxon>Phycomycetaceae</taxon>
        <taxon>Phycomyces</taxon>
    </lineage>
</organism>
<dbReference type="PANTHER" id="PTHR12652:SF19">
    <property type="entry name" value="PEROXISOMAL BIOGENESIS FACTOR 11"/>
    <property type="match status" value="1"/>
</dbReference>
<evidence type="ECO:0000256" key="5">
    <source>
        <dbReference type="SAM" id="MobiDB-lite"/>
    </source>
</evidence>
<dbReference type="AlphaFoldDB" id="A0A162ND95"/>
<keyword evidence="7" id="KW-1185">Reference proteome</keyword>
<comment type="subcellular location">
    <subcellularLocation>
        <location evidence="4">Peroxisome membrane</location>
    </subcellularLocation>
</comment>
<evidence type="ECO:0000256" key="3">
    <source>
        <dbReference type="ARBA" id="ARBA00023140"/>
    </source>
</evidence>
<gene>
    <name evidence="6" type="ORF">PHYBLDRAFT_160165</name>
</gene>
<dbReference type="PANTHER" id="PTHR12652">
    <property type="entry name" value="PEROXISOMAL BIOGENESIS FACTOR 11"/>
    <property type="match status" value="1"/>
</dbReference>
<feature type="compositionally biased region" description="Polar residues" evidence="5">
    <location>
        <begin position="1"/>
        <end position="15"/>
    </location>
</feature>
<keyword evidence="3" id="KW-0576">Peroxisome</keyword>
<keyword evidence="1" id="KW-0962">Peroxisome biogenesis</keyword>
<proteinExistence type="predicted"/>
<dbReference type="GO" id="GO:0016559">
    <property type="term" value="P:peroxisome fission"/>
    <property type="evidence" value="ECO:0007669"/>
    <property type="project" value="InterPro"/>
</dbReference>
<feature type="region of interest" description="Disordered" evidence="5">
    <location>
        <begin position="1"/>
        <end position="33"/>
    </location>
</feature>
<dbReference type="Proteomes" id="UP000077315">
    <property type="component" value="Unassembled WGS sequence"/>
</dbReference>
<evidence type="ECO:0000313" key="6">
    <source>
        <dbReference type="EMBL" id="OAD68404.1"/>
    </source>
</evidence>
<dbReference type="STRING" id="763407.A0A162ND95"/>
<dbReference type="VEuPathDB" id="FungiDB:PHYBLDRAFT_160165"/>
<dbReference type="GeneID" id="28995034"/>
<protein>
    <recommendedName>
        <fullName evidence="8">Peroxisomal biogenesis factor 11</fullName>
    </recommendedName>
</protein>
<dbReference type="EMBL" id="KV440995">
    <property type="protein sequence ID" value="OAD68404.1"/>
    <property type="molecule type" value="Genomic_DNA"/>
</dbReference>
<sequence length="260" mass="28932">MPASTSTSTKLNTFNPIDALPTPTSSPPPQPLLSLRSPSFMALSAPENKPTKEKPLGAVVQTILQDLDGRDKTIKIIQYFLKMLVHYHFLQSKRWSPLTSQFSTTRKILRLGHVIGPIREFLATNAKKNPLKTIELVNGIVQELADDLYCLFKLGIVPSKIGKRAEIIAYYCWFAAILSDTRSGLKSLAKMQSKQVSQDELAQHNQKIHMAKISFAKLMLDGVFCACDIWQPSFGNTVQIWAGLCSGSLSGYKLWHKLSA</sequence>
<evidence type="ECO:0000256" key="2">
    <source>
        <dbReference type="ARBA" id="ARBA00023136"/>
    </source>
</evidence>
<reference evidence="7" key="1">
    <citation type="submission" date="2015-06" db="EMBL/GenBank/DDBJ databases">
        <title>Expansion of signal transduction pathways in fungi by whole-genome duplication.</title>
        <authorList>
            <consortium name="DOE Joint Genome Institute"/>
            <person name="Corrochano L.M."/>
            <person name="Kuo A."/>
            <person name="Marcet-Houben M."/>
            <person name="Polaino S."/>
            <person name="Salamov A."/>
            <person name="Villalobos J.M."/>
            <person name="Alvarez M.I."/>
            <person name="Avalos J."/>
            <person name="Benito E.P."/>
            <person name="Benoit I."/>
            <person name="Burger G."/>
            <person name="Camino L.P."/>
            <person name="Canovas D."/>
            <person name="Cerda-Olmedo E."/>
            <person name="Cheng J.-F."/>
            <person name="Dominguez A."/>
            <person name="Elias M."/>
            <person name="Eslava A.P."/>
            <person name="Glaser F."/>
            <person name="Grimwood J."/>
            <person name="Gutierrez G."/>
            <person name="Heitman J."/>
            <person name="Henrissat B."/>
            <person name="Iturriaga E.A."/>
            <person name="Lang B.F."/>
            <person name="Lavin J.L."/>
            <person name="Lee S."/>
            <person name="Li W."/>
            <person name="Lindquist E."/>
            <person name="Lopez-Garcia S."/>
            <person name="Luque E.M."/>
            <person name="Marcos A.T."/>
            <person name="Martin J."/>
            <person name="McCluskey K."/>
            <person name="Medina H.R."/>
            <person name="Miralles-Duran A."/>
            <person name="Miyazaki A."/>
            <person name="Munoz-Torres E."/>
            <person name="Oguiza J.A."/>
            <person name="Ohm R."/>
            <person name="Olmedo M."/>
            <person name="Orejas M."/>
            <person name="Ortiz-Castellanos L."/>
            <person name="Pisabarro A.G."/>
            <person name="Rodriguez-Romero J."/>
            <person name="Ruiz-Herrera J."/>
            <person name="Ruiz-Vazquez R."/>
            <person name="Sanz C."/>
            <person name="Schackwitz W."/>
            <person name="Schmutz J."/>
            <person name="Shahriari M."/>
            <person name="Shelest E."/>
            <person name="Silva-Franco F."/>
            <person name="Soanes D."/>
            <person name="Syed K."/>
            <person name="Tagua V.G."/>
            <person name="Talbot N.J."/>
            <person name="Thon M."/>
            <person name="De vries R.P."/>
            <person name="Wiebenga A."/>
            <person name="Yadav J.S."/>
            <person name="Braun E.L."/>
            <person name="Baker S."/>
            <person name="Garre V."/>
            <person name="Horwitz B."/>
            <person name="Torres-Martinez S."/>
            <person name="Idnurm A."/>
            <person name="Herrera-Estrella A."/>
            <person name="Gabaldon T."/>
            <person name="Grigoriev I.V."/>
        </authorList>
    </citation>
    <scope>NUCLEOTIDE SEQUENCE [LARGE SCALE GENOMIC DNA]</scope>
    <source>
        <strain evidence="7">NRRL 1555(-)</strain>
    </source>
</reference>
<dbReference type="RefSeq" id="XP_018286444.1">
    <property type="nucleotide sequence ID" value="XM_018434128.1"/>
</dbReference>
<dbReference type="Pfam" id="PF05648">
    <property type="entry name" value="PEX11"/>
    <property type="match status" value="1"/>
</dbReference>
<dbReference type="InterPro" id="IPR008733">
    <property type="entry name" value="PEX11"/>
</dbReference>
<keyword evidence="2" id="KW-0472">Membrane</keyword>
<dbReference type="InParanoid" id="A0A162ND95"/>
<evidence type="ECO:0000313" key="7">
    <source>
        <dbReference type="Proteomes" id="UP000077315"/>
    </source>
</evidence>
<dbReference type="OrthoDB" id="411017at2759"/>